<dbReference type="AlphaFoldDB" id="F9X5Z9"/>
<dbReference type="OrthoDB" id="3902330at2759"/>
<dbReference type="GeneID" id="13395829"/>
<gene>
    <name evidence="2" type="ORF">MYCGRDRAFT_91350</name>
</gene>
<proteinExistence type="predicted"/>
<reference evidence="2 3" key="1">
    <citation type="journal article" date="2011" name="PLoS Genet.">
        <title>Finished genome of the fungal wheat pathogen Mycosphaerella graminicola reveals dispensome structure, chromosome plasticity, and stealth pathogenesis.</title>
        <authorList>
            <person name="Goodwin S.B."/>
            <person name="Ben M'barek S."/>
            <person name="Dhillon B."/>
            <person name="Wittenberg A.H.J."/>
            <person name="Crane C.F."/>
            <person name="Hane J.K."/>
            <person name="Foster A.J."/>
            <person name="Van der Lee T.A.J."/>
            <person name="Grimwood J."/>
            <person name="Aerts A."/>
            <person name="Antoniw J."/>
            <person name="Bailey A."/>
            <person name="Bluhm B."/>
            <person name="Bowler J."/>
            <person name="Bristow J."/>
            <person name="van der Burgt A."/>
            <person name="Canto-Canche B."/>
            <person name="Churchill A.C.L."/>
            <person name="Conde-Ferraez L."/>
            <person name="Cools H.J."/>
            <person name="Coutinho P.M."/>
            <person name="Csukai M."/>
            <person name="Dehal P."/>
            <person name="De Wit P."/>
            <person name="Donzelli B."/>
            <person name="van de Geest H.C."/>
            <person name="van Ham R.C.H.J."/>
            <person name="Hammond-Kosack K.E."/>
            <person name="Henrissat B."/>
            <person name="Kilian A."/>
            <person name="Kobayashi A.K."/>
            <person name="Koopmann E."/>
            <person name="Kourmpetis Y."/>
            <person name="Kuzniar A."/>
            <person name="Lindquist E."/>
            <person name="Lombard V."/>
            <person name="Maliepaard C."/>
            <person name="Martins N."/>
            <person name="Mehrabi R."/>
            <person name="Nap J.P.H."/>
            <person name="Ponomarenko A."/>
            <person name="Rudd J.J."/>
            <person name="Salamov A."/>
            <person name="Schmutz J."/>
            <person name="Schouten H.J."/>
            <person name="Shapiro H."/>
            <person name="Stergiopoulos I."/>
            <person name="Torriani S.F.F."/>
            <person name="Tu H."/>
            <person name="de Vries R.P."/>
            <person name="Waalwijk C."/>
            <person name="Ware S.B."/>
            <person name="Wiebenga A."/>
            <person name="Zwiers L.-H."/>
            <person name="Oliver R.P."/>
            <person name="Grigoriev I.V."/>
            <person name="Kema G.H.J."/>
        </authorList>
    </citation>
    <scope>NUCLEOTIDE SEQUENCE [LARGE SCALE GENOMIC DNA]</scope>
    <source>
        <strain evidence="3">CBS 115943 / IPO323</strain>
    </source>
</reference>
<evidence type="ECO:0000256" key="1">
    <source>
        <dbReference type="SAM" id="MobiDB-lite"/>
    </source>
</evidence>
<feature type="compositionally biased region" description="Polar residues" evidence="1">
    <location>
        <begin position="84"/>
        <end position="103"/>
    </location>
</feature>
<dbReference type="eggNOG" id="ENOG502RM5T">
    <property type="taxonomic scope" value="Eukaryota"/>
</dbReference>
<feature type="region of interest" description="Disordered" evidence="1">
    <location>
        <begin position="83"/>
        <end position="106"/>
    </location>
</feature>
<accession>F9X5Z9</accession>
<dbReference type="HOGENOM" id="CLU_475052_0_0_1"/>
<dbReference type="Proteomes" id="UP000008062">
    <property type="component" value="Chromosome 3"/>
</dbReference>
<feature type="compositionally biased region" description="Basic and acidic residues" evidence="1">
    <location>
        <begin position="405"/>
        <end position="414"/>
    </location>
</feature>
<evidence type="ECO:0000313" key="2">
    <source>
        <dbReference type="EMBL" id="EGP89618.1"/>
    </source>
</evidence>
<protein>
    <submittedName>
        <fullName evidence="2">Uncharacterized protein</fullName>
    </submittedName>
</protein>
<dbReference type="OMA" id="NDTARYH"/>
<name>F9X5Z9_ZYMTI</name>
<sequence length="574" mass="63927">MVRHLHADQDQRDFTATHPICALVLYLMAMTRACYGARKSIIHTRVVVHRTASKEVLRRRRSMNIHPPPPISVAGQTHLEETKFSASQPTTKDQPDPTISSAPQLPPIKFRGFQPEGFTQMFMPKFGPPPSPPPKLIGVPSWCPSIPSWSKSGSQSESLPLFFDLSSLPETKETKPMEPKCQELQLWSLNSSRYTPQKQSRFFPSPVSSRAIVKLPSTTCKPYETSDRGTDPVSASTLDRARPFSIADAVEKIVTAAVMAGAQGELCQLPSAANLWDILTEETPRAPCYREASQRSSWDDESGGVPIMSMVDGERPPYELEGKQMQFVHSNTLVGHANEVAARHSGNKELADSAIYLADLVSQYNEDLPSCELSATVWPSTAPGIMNSSSATTVHAEDLPGLDPEAGKAERDDSTAHFTSEQDLFKQADHSIVSKSPPASTCDLATFLKMGHVENCWCRECEETSEIVHGETLADDEEWLEWSEGYEDSSATTTTVKAEETTAEDWDETAVEEDSYDAEHCLENEFRDWEEIVPCTSRHPRHVVDDEPEKDFLGYWDDGPAFAQENEFDWVRNF</sequence>
<feature type="region of interest" description="Disordered" evidence="1">
    <location>
        <begin position="392"/>
        <end position="414"/>
    </location>
</feature>
<organism evidence="2 3">
    <name type="scientific">Zymoseptoria tritici (strain CBS 115943 / IPO323)</name>
    <name type="common">Speckled leaf blotch fungus</name>
    <name type="synonym">Septoria tritici</name>
    <dbReference type="NCBI Taxonomy" id="336722"/>
    <lineage>
        <taxon>Eukaryota</taxon>
        <taxon>Fungi</taxon>
        <taxon>Dikarya</taxon>
        <taxon>Ascomycota</taxon>
        <taxon>Pezizomycotina</taxon>
        <taxon>Dothideomycetes</taxon>
        <taxon>Dothideomycetidae</taxon>
        <taxon>Mycosphaerellales</taxon>
        <taxon>Mycosphaerellaceae</taxon>
        <taxon>Zymoseptoria</taxon>
    </lineage>
</organism>
<dbReference type="EMBL" id="CM001198">
    <property type="protein sequence ID" value="EGP89618.1"/>
    <property type="molecule type" value="Genomic_DNA"/>
</dbReference>
<dbReference type="KEGG" id="ztr:MYCGRDRAFT_91350"/>
<dbReference type="RefSeq" id="XP_003854642.1">
    <property type="nucleotide sequence ID" value="XM_003854594.1"/>
</dbReference>
<evidence type="ECO:0000313" key="3">
    <source>
        <dbReference type="Proteomes" id="UP000008062"/>
    </source>
</evidence>
<keyword evidence="3" id="KW-1185">Reference proteome</keyword>
<dbReference type="InParanoid" id="F9X5Z9"/>